<organism evidence="3">
    <name type="scientific">Oryza barthii</name>
    <dbReference type="NCBI Taxonomy" id="65489"/>
    <lineage>
        <taxon>Eukaryota</taxon>
        <taxon>Viridiplantae</taxon>
        <taxon>Streptophyta</taxon>
        <taxon>Embryophyta</taxon>
        <taxon>Tracheophyta</taxon>
        <taxon>Spermatophyta</taxon>
        <taxon>Magnoliopsida</taxon>
        <taxon>Liliopsida</taxon>
        <taxon>Poales</taxon>
        <taxon>Poaceae</taxon>
        <taxon>BOP clade</taxon>
        <taxon>Oryzoideae</taxon>
        <taxon>Oryzeae</taxon>
        <taxon>Oryzinae</taxon>
        <taxon>Oryza</taxon>
    </lineage>
</organism>
<dbReference type="InterPro" id="IPR001563">
    <property type="entry name" value="Peptidase_S10"/>
</dbReference>
<sequence length="366" mass="39866">MAAIVAFLTVLICLLLADGAALVTKRTDDKSEIWGYVSVRPRAHIFWWHYTSPHRVSSPTRPWPTILLLQGSQLGGSSVGNGNFAEIGPLDEELKPRNSTWLHKADLLFVDHPVGVGYSYADDRSGLATTDVQAAADATELDKALASRILPDLKSSPLFIVGRAYGGKLAAMIGASLAKAIRAGDINLTLGGVVIGNGWISLADFSLTYARMLSDVSWLDGNAVDDVNKMAGKVKEQTAAGQFATSLQTFTDLLYLIDSKSDSVFNYMTGTGMGMMLITGDNTPKARSSPLTMYLGRDISTIMNGVIKRKLKIIPKDLVWQQWSLDVYEAMKNDFMRPAINVVDELLSLGVNVTLYNGQELKFELL</sequence>
<dbReference type="SUPFAM" id="SSF53474">
    <property type="entry name" value="alpha/beta-Hydrolases"/>
    <property type="match status" value="1"/>
</dbReference>
<accession>A0A0D3FJE3</accession>
<dbReference type="PaxDb" id="65489-OBART03G20210.1"/>
<dbReference type="STRING" id="65489.A0A0D3FJE3"/>
<dbReference type="HOGENOM" id="CLU_008523_1_0_1"/>
<dbReference type="Pfam" id="PF00450">
    <property type="entry name" value="Peptidase_S10"/>
    <property type="match status" value="1"/>
</dbReference>
<name>A0A0D3FJE3_9ORYZ</name>
<keyword evidence="4" id="KW-1185">Reference proteome</keyword>
<dbReference type="PANTHER" id="PTHR11802:SF498">
    <property type="entry name" value="OS03G0393066 PROTEIN"/>
    <property type="match status" value="1"/>
</dbReference>
<feature type="chain" id="PRO_5002262245" evidence="2">
    <location>
        <begin position="20"/>
        <end position="366"/>
    </location>
</feature>
<dbReference type="InterPro" id="IPR029058">
    <property type="entry name" value="AB_hydrolase_fold"/>
</dbReference>
<dbReference type="AlphaFoldDB" id="A0A0D3FJE3"/>
<evidence type="ECO:0000313" key="4">
    <source>
        <dbReference type="Proteomes" id="UP000026960"/>
    </source>
</evidence>
<comment type="similarity">
    <text evidence="1">Belongs to the peptidase S10 family.</text>
</comment>
<dbReference type="GO" id="GO:0006508">
    <property type="term" value="P:proteolysis"/>
    <property type="evidence" value="ECO:0007669"/>
    <property type="project" value="InterPro"/>
</dbReference>
<dbReference type="PRINTS" id="PR00724">
    <property type="entry name" value="CRBOXYPTASEC"/>
</dbReference>
<evidence type="ECO:0000313" key="3">
    <source>
        <dbReference type="EnsemblPlants" id="OBART03G20210.1"/>
    </source>
</evidence>
<proteinExistence type="inferred from homology"/>
<dbReference type="eggNOG" id="KOG1283">
    <property type="taxonomic scope" value="Eukaryota"/>
</dbReference>
<feature type="signal peptide" evidence="2">
    <location>
        <begin position="1"/>
        <end position="19"/>
    </location>
</feature>
<dbReference type="GO" id="GO:0004185">
    <property type="term" value="F:serine-type carboxypeptidase activity"/>
    <property type="evidence" value="ECO:0007669"/>
    <property type="project" value="InterPro"/>
</dbReference>
<evidence type="ECO:0000256" key="1">
    <source>
        <dbReference type="ARBA" id="ARBA00009431"/>
    </source>
</evidence>
<evidence type="ECO:0000256" key="2">
    <source>
        <dbReference type="SAM" id="SignalP"/>
    </source>
</evidence>
<dbReference type="Proteomes" id="UP000026960">
    <property type="component" value="Chromosome 3"/>
</dbReference>
<reference evidence="3" key="1">
    <citation type="journal article" date="2009" name="Rice">
        <title>De Novo Next Generation Sequencing of Plant Genomes.</title>
        <authorList>
            <person name="Rounsley S."/>
            <person name="Marri P.R."/>
            <person name="Yu Y."/>
            <person name="He R."/>
            <person name="Sisneros N."/>
            <person name="Goicoechea J.L."/>
            <person name="Lee S.J."/>
            <person name="Angelova A."/>
            <person name="Kudrna D."/>
            <person name="Luo M."/>
            <person name="Affourtit J."/>
            <person name="Desany B."/>
            <person name="Knight J."/>
            <person name="Niazi F."/>
            <person name="Egholm M."/>
            <person name="Wing R.A."/>
        </authorList>
    </citation>
    <scope>NUCLEOTIDE SEQUENCE [LARGE SCALE GENOMIC DNA]</scope>
    <source>
        <strain evidence="3">cv. IRGC 105608</strain>
    </source>
</reference>
<keyword evidence="2" id="KW-0732">Signal</keyword>
<reference evidence="3" key="2">
    <citation type="submission" date="2015-03" db="UniProtKB">
        <authorList>
            <consortium name="EnsemblPlants"/>
        </authorList>
    </citation>
    <scope>IDENTIFICATION</scope>
</reference>
<dbReference type="PANTHER" id="PTHR11802">
    <property type="entry name" value="SERINE PROTEASE FAMILY S10 SERINE CARBOXYPEPTIDASE"/>
    <property type="match status" value="1"/>
</dbReference>
<dbReference type="Gramene" id="OBART03G20210.1">
    <property type="protein sequence ID" value="OBART03G20210.1"/>
    <property type="gene ID" value="OBART03G20210"/>
</dbReference>
<dbReference type="Gene3D" id="3.40.50.1820">
    <property type="entry name" value="alpha/beta hydrolase"/>
    <property type="match status" value="1"/>
</dbReference>
<protein>
    <submittedName>
        <fullName evidence="3">Uncharacterized protein</fullName>
    </submittedName>
</protein>
<dbReference type="EnsemblPlants" id="OBART03G20210.1">
    <property type="protein sequence ID" value="OBART03G20210.1"/>
    <property type="gene ID" value="OBART03G20210"/>
</dbReference>